<proteinExistence type="predicted"/>
<reference evidence="4" key="1">
    <citation type="submission" date="2017-02" db="UniProtKB">
        <authorList>
            <consortium name="WormBaseParasite"/>
        </authorList>
    </citation>
    <scope>IDENTIFICATION</scope>
</reference>
<organism evidence="4">
    <name type="scientific">Thelazia callipaeda</name>
    <name type="common">Oriental eyeworm</name>
    <name type="synonym">Parasitic nematode</name>
    <dbReference type="NCBI Taxonomy" id="103827"/>
    <lineage>
        <taxon>Eukaryota</taxon>
        <taxon>Metazoa</taxon>
        <taxon>Ecdysozoa</taxon>
        <taxon>Nematoda</taxon>
        <taxon>Chromadorea</taxon>
        <taxon>Rhabditida</taxon>
        <taxon>Spirurina</taxon>
        <taxon>Spiruromorpha</taxon>
        <taxon>Thelazioidea</taxon>
        <taxon>Thelaziidae</taxon>
        <taxon>Thelazia</taxon>
    </lineage>
</organism>
<gene>
    <name evidence="2" type="ORF">TCLT_LOCUS9734</name>
</gene>
<evidence type="ECO:0000313" key="3">
    <source>
        <dbReference type="Proteomes" id="UP000276776"/>
    </source>
</evidence>
<feature type="transmembrane region" description="Helical" evidence="1">
    <location>
        <begin position="94"/>
        <end position="117"/>
    </location>
</feature>
<dbReference type="EMBL" id="UYYF01004867">
    <property type="protein sequence ID" value="VDN07390.1"/>
    <property type="molecule type" value="Genomic_DNA"/>
</dbReference>
<dbReference type="AlphaFoldDB" id="A0A0N5D9D7"/>
<dbReference type="OrthoDB" id="10256463at2759"/>
<keyword evidence="1" id="KW-0812">Transmembrane</keyword>
<dbReference type="Proteomes" id="UP000276776">
    <property type="component" value="Unassembled WGS sequence"/>
</dbReference>
<feature type="transmembrane region" description="Helical" evidence="1">
    <location>
        <begin position="123"/>
        <end position="143"/>
    </location>
</feature>
<keyword evidence="3" id="KW-1185">Reference proteome</keyword>
<feature type="transmembrane region" description="Helical" evidence="1">
    <location>
        <begin position="155"/>
        <end position="172"/>
    </location>
</feature>
<dbReference type="WBParaSite" id="TCLT_0000974501-mRNA-1">
    <property type="protein sequence ID" value="TCLT_0000974501-mRNA-1"/>
    <property type="gene ID" value="TCLT_0000974501"/>
</dbReference>
<evidence type="ECO:0000313" key="2">
    <source>
        <dbReference type="EMBL" id="VDN07390.1"/>
    </source>
</evidence>
<sequence>MTVPSLADRARQPASHRVFIRVLHVTRSTFSSFRHVCKVTISNWYWKIMENVASKRRSNSVARDSEAKEDIMHSKLSQMLYCTRWYFDWYSNGHLFWCLGYSLCSHCVVISLTSIFHLLHSHLLFYAMAVIFCVSSILRVSLYLCSRTHGMSQKLIITTVTFVLHLSYLWYLHYGFHAVVEGIREISEILGDEGQIGVSSAYKLKY</sequence>
<accession>A0A0N5D9D7</accession>
<dbReference type="STRING" id="103827.A0A0N5D9D7"/>
<evidence type="ECO:0000313" key="4">
    <source>
        <dbReference type="WBParaSite" id="TCLT_0000974501-mRNA-1"/>
    </source>
</evidence>
<keyword evidence="1" id="KW-0472">Membrane</keyword>
<keyword evidence="1" id="KW-1133">Transmembrane helix</keyword>
<protein>
    <submittedName>
        <fullName evidence="4">Protein-serine/threonine phosphatase</fullName>
    </submittedName>
</protein>
<reference evidence="2 3" key="2">
    <citation type="submission" date="2018-11" db="EMBL/GenBank/DDBJ databases">
        <authorList>
            <consortium name="Pathogen Informatics"/>
        </authorList>
    </citation>
    <scope>NUCLEOTIDE SEQUENCE [LARGE SCALE GENOMIC DNA]</scope>
</reference>
<name>A0A0N5D9D7_THECL</name>
<evidence type="ECO:0000256" key="1">
    <source>
        <dbReference type="SAM" id="Phobius"/>
    </source>
</evidence>